<protein>
    <submittedName>
        <fullName evidence="1">Uncharacterized protein</fullName>
    </submittedName>
</protein>
<proteinExistence type="predicted"/>
<evidence type="ECO:0000313" key="2">
    <source>
        <dbReference type="Proteomes" id="UP000634136"/>
    </source>
</evidence>
<organism evidence="1 2">
    <name type="scientific">Senna tora</name>
    <dbReference type="NCBI Taxonomy" id="362788"/>
    <lineage>
        <taxon>Eukaryota</taxon>
        <taxon>Viridiplantae</taxon>
        <taxon>Streptophyta</taxon>
        <taxon>Embryophyta</taxon>
        <taxon>Tracheophyta</taxon>
        <taxon>Spermatophyta</taxon>
        <taxon>Magnoliopsida</taxon>
        <taxon>eudicotyledons</taxon>
        <taxon>Gunneridae</taxon>
        <taxon>Pentapetalae</taxon>
        <taxon>rosids</taxon>
        <taxon>fabids</taxon>
        <taxon>Fabales</taxon>
        <taxon>Fabaceae</taxon>
        <taxon>Caesalpinioideae</taxon>
        <taxon>Cassia clade</taxon>
        <taxon>Senna</taxon>
    </lineage>
</organism>
<accession>A0A834T5I8</accession>
<keyword evidence="2" id="KW-1185">Reference proteome</keyword>
<comment type="caution">
    <text evidence="1">The sequence shown here is derived from an EMBL/GenBank/DDBJ whole genome shotgun (WGS) entry which is preliminary data.</text>
</comment>
<evidence type="ECO:0000313" key="1">
    <source>
        <dbReference type="EMBL" id="KAF7815445.1"/>
    </source>
</evidence>
<reference evidence="1" key="1">
    <citation type="submission" date="2020-09" db="EMBL/GenBank/DDBJ databases">
        <title>Genome-Enabled Discovery of Anthraquinone Biosynthesis in Senna tora.</title>
        <authorList>
            <person name="Kang S.-H."/>
            <person name="Pandey R.P."/>
            <person name="Lee C.-M."/>
            <person name="Sim J.-S."/>
            <person name="Jeong J.-T."/>
            <person name="Choi B.-S."/>
            <person name="Jung M."/>
            <person name="Ginzburg D."/>
            <person name="Zhao K."/>
            <person name="Won S.Y."/>
            <person name="Oh T.-J."/>
            <person name="Yu Y."/>
            <person name="Kim N.-H."/>
            <person name="Lee O.R."/>
            <person name="Lee T.-H."/>
            <person name="Bashyal P."/>
            <person name="Kim T.-S."/>
            <person name="Lee W.-H."/>
            <person name="Kawkins C."/>
            <person name="Kim C.-K."/>
            <person name="Kim J.S."/>
            <person name="Ahn B.O."/>
            <person name="Rhee S.Y."/>
            <person name="Sohng J.K."/>
        </authorList>
    </citation>
    <scope>NUCLEOTIDE SEQUENCE</scope>
    <source>
        <tissue evidence="1">Leaf</tissue>
    </source>
</reference>
<gene>
    <name evidence="1" type="ORF">G2W53_029414</name>
</gene>
<dbReference type="EMBL" id="JAAIUW010000009">
    <property type="protein sequence ID" value="KAF7815445.1"/>
    <property type="molecule type" value="Genomic_DNA"/>
</dbReference>
<dbReference type="OrthoDB" id="10611338at2759"/>
<name>A0A834T5I8_9FABA</name>
<sequence length="129" mass="15000">MEKQEEWCDHCVRFCIPRRELHDLYQTSSCSFCGKILSDKTTRRSAIEYARKKRGMKVSTKEEKHYSMEEEEENALGCKLSESVQCYRGMNNVRRWCVRTPRIGQDAARTGERQKGLVRPVGCSLGQAF</sequence>
<dbReference type="Proteomes" id="UP000634136">
    <property type="component" value="Unassembled WGS sequence"/>
</dbReference>
<dbReference type="AlphaFoldDB" id="A0A834T5I8"/>